<dbReference type="SUPFAM" id="SSF74650">
    <property type="entry name" value="Galactose mutarotase-like"/>
    <property type="match status" value="1"/>
</dbReference>
<keyword evidence="10" id="KW-1185">Reference proteome</keyword>
<keyword evidence="4 5" id="KW-0119">Carbohydrate metabolism</keyword>
<evidence type="ECO:0000256" key="2">
    <source>
        <dbReference type="ARBA" id="ARBA00006206"/>
    </source>
</evidence>
<keyword evidence="3 5" id="KW-0413">Isomerase</keyword>
<dbReference type="GO" id="GO:0006006">
    <property type="term" value="P:glucose metabolic process"/>
    <property type="evidence" value="ECO:0007669"/>
    <property type="project" value="TreeGrafter"/>
</dbReference>
<feature type="binding site" evidence="7">
    <location>
        <position position="241"/>
    </location>
    <ligand>
        <name>beta-D-galactose</name>
        <dbReference type="ChEBI" id="CHEBI:27667"/>
    </ligand>
</feature>
<feature type="binding site" evidence="8">
    <location>
        <begin position="176"/>
        <end position="178"/>
    </location>
    <ligand>
        <name>beta-D-galactose</name>
        <dbReference type="ChEBI" id="CHEBI:27667"/>
    </ligand>
</feature>
<accession>A0A1H6C6E4</accession>
<evidence type="ECO:0000313" key="10">
    <source>
        <dbReference type="Proteomes" id="UP000236743"/>
    </source>
</evidence>
<dbReference type="InterPro" id="IPR011013">
    <property type="entry name" value="Gal_mutarotase_sf_dom"/>
</dbReference>
<organism evidence="9 10">
    <name type="scientific">Bosea lathyri</name>
    <dbReference type="NCBI Taxonomy" id="1036778"/>
    <lineage>
        <taxon>Bacteria</taxon>
        <taxon>Pseudomonadati</taxon>
        <taxon>Pseudomonadota</taxon>
        <taxon>Alphaproteobacteria</taxon>
        <taxon>Hyphomicrobiales</taxon>
        <taxon>Boseaceae</taxon>
        <taxon>Bosea</taxon>
    </lineage>
</organism>
<feature type="active site" description="Proton acceptor" evidence="6">
    <location>
        <position position="314"/>
    </location>
</feature>
<comment type="pathway">
    <text evidence="1 5">Carbohydrate metabolism; hexose metabolism.</text>
</comment>
<comment type="catalytic activity">
    <reaction evidence="5">
        <text>alpha-D-glucose = beta-D-glucose</text>
        <dbReference type="Rhea" id="RHEA:10264"/>
        <dbReference type="ChEBI" id="CHEBI:15903"/>
        <dbReference type="ChEBI" id="CHEBI:17925"/>
        <dbReference type="EC" id="5.1.3.3"/>
    </reaction>
</comment>
<comment type="similarity">
    <text evidence="2 5">Belongs to the aldose epimerase family.</text>
</comment>
<feature type="binding site" evidence="8">
    <location>
        <begin position="78"/>
        <end position="79"/>
    </location>
    <ligand>
        <name>beta-D-galactose</name>
        <dbReference type="ChEBI" id="CHEBI:27667"/>
    </ligand>
</feature>
<dbReference type="InterPro" id="IPR015443">
    <property type="entry name" value="Aldose_1-epimerase"/>
</dbReference>
<reference evidence="9 10" key="1">
    <citation type="submission" date="2016-10" db="EMBL/GenBank/DDBJ databases">
        <authorList>
            <person name="de Groot N.N."/>
        </authorList>
    </citation>
    <scope>NUCLEOTIDE SEQUENCE [LARGE SCALE GENOMIC DNA]</scope>
    <source>
        <strain evidence="9 10">DSM 26656</strain>
    </source>
</reference>
<dbReference type="NCBIfam" id="NF008277">
    <property type="entry name" value="PRK11055.1"/>
    <property type="match status" value="1"/>
</dbReference>
<dbReference type="InterPro" id="IPR014718">
    <property type="entry name" value="GH-type_carb-bd"/>
</dbReference>
<dbReference type="Proteomes" id="UP000236743">
    <property type="component" value="Unassembled WGS sequence"/>
</dbReference>
<dbReference type="GO" id="GO:0030246">
    <property type="term" value="F:carbohydrate binding"/>
    <property type="evidence" value="ECO:0007669"/>
    <property type="project" value="InterPro"/>
</dbReference>
<dbReference type="EMBL" id="FNUY01000009">
    <property type="protein sequence ID" value="SEG67946.1"/>
    <property type="molecule type" value="Genomic_DNA"/>
</dbReference>
<evidence type="ECO:0000256" key="8">
    <source>
        <dbReference type="PIRSR" id="PIRSR005096-3"/>
    </source>
</evidence>
<evidence type="ECO:0000256" key="4">
    <source>
        <dbReference type="ARBA" id="ARBA00023277"/>
    </source>
</evidence>
<evidence type="ECO:0000313" key="9">
    <source>
        <dbReference type="EMBL" id="SEG67946.1"/>
    </source>
</evidence>
<dbReference type="Pfam" id="PF01263">
    <property type="entry name" value="Aldose_epim"/>
    <property type="match status" value="1"/>
</dbReference>
<dbReference type="PANTHER" id="PTHR10091:SF0">
    <property type="entry name" value="GALACTOSE MUTAROTASE"/>
    <property type="match status" value="1"/>
</dbReference>
<evidence type="ECO:0000256" key="7">
    <source>
        <dbReference type="PIRSR" id="PIRSR005096-2"/>
    </source>
</evidence>
<dbReference type="GO" id="GO:0033499">
    <property type="term" value="P:galactose catabolic process via UDP-galactose, Leloir pathway"/>
    <property type="evidence" value="ECO:0007669"/>
    <property type="project" value="TreeGrafter"/>
</dbReference>
<dbReference type="CDD" id="cd09019">
    <property type="entry name" value="galactose_mutarotase_like"/>
    <property type="match status" value="1"/>
</dbReference>
<dbReference type="UniPathway" id="UPA00242"/>
<dbReference type="InterPro" id="IPR008183">
    <property type="entry name" value="Aldose_1/G6P_1-epimerase"/>
</dbReference>
<dbReference type="AlphaFoldDB" id="A0A1H6C6E4"/>
<dbReference type="PIRSF" id="PIRSF005096">
    <property type="entry name" value="GALM"/>
    <property type="match status" value="1"/>
</dbReference>
<dbReference type="PANTHER" id="PTHR10091">
    <property type="entry name" value="ALDOSE-1-EPIMERASE"/>
    <property type="match status" value="1"/>
</dbReference>
<proteinExistence type="inferred from homology"/>
<dbReference type="EC" id="5.1.3.3" evidence="5"/>
<protein>
    <recommendedName>
        <fullName evidence="5">Aldose 1-epimerase</fullName>
        <ecNumber evidence="5">5.1.3.3</ecNumber>
    </recommendedName>
</protein>
<evidence type="ECO:0000256" key="3">
    <source>
        <dbReference type="ARBA" id="ARBA00023235"/>
    </source>
</evidence>
<evidence type="ECO:0000256" key="1">
    <source>
        <dbReference type="ARBA" id="ARBA00005028"/>
    </source>
</evidence>
<dbReference type="GO" id="GO:0004034">
    <property type="term" value="F:aldose 1-epimerase activity"/>
    <property type="evidence" value="ECO:0007669"/>
    <property type="project" value="UniProtKB-EC"/>
</dbReference>
<feature type="active site" description="Proton donor" evidence="6">
    <location>
        <position position="176"/>
    </location>
</feature>
<dbReference type="InterPro" id="IPR047215">
    <property type="entry name" value="Galactose_mutarotase-like"/>
</dbReference>
<gene>
    <name evidence="9" type="ORF">SAMN04488115_1095</name>
</gene>
<dbReference type="RefSeq" id="WP_103874271.1">
    <property type="nucleotide sequence ID" value="NZ_FNUY01000009.1"/>
</dbReference>
<name>A0A1H6C6E4_9HYPH</name>
<evidence type="ECO:0000256" key="6">
    <source>
        <dbReference type="PIRSR" id="PIRSR005096-1"/>
    </source>
</evidence>
<sequence>MTKAVIGTLADGTPIHEVTLRTPAGAEAKVMEWGAVLRDLVVPLHDGGRQRVVLGFADFADYPAHSPHMGAIAGRYANRIAEGRFVLDGRSYQLPLNQNGRHSLHGGGQGFGVRPWTIVDHDEMSVTLALVSPDGDAGYPGTLRVWCRYSLEGDATLRVELSATTDAATVLNLAHHSYFRLDDGPDILDHELQVGADLITPVDADLIPDGSLADVAGTPFDFRKARPIRHAAADGARFSYDHNYMLRRERCEPSGKSGQALAFAASLRSTRNGLAMELWTTEPALQVYDGAGLDTPVPGLDGRRYGPGAGIALEPQHVPDSPNLPHFPSTVLRPGEVYRQVSEYRFDG</sequence>
<dbReference type="Gene3D" id="2.70.98.10">
    <property type="match status" value="1"/>
</dbReference>
<evidence type="ECO:0000256" key="5">
    <source>
        <dbReference type="PIRNR" id="PIRNR005096"/>
    </source>
</evidence>
<dbReference type="OrthoDB" id="9779408at2"/>